<evidence type="ECO:0000256" key="1">
    <source>
        <dbReference type="ARBA" id="ARBA00001968"/>
    </source>
</evidence>
<evidence type="ECO:0000256" key="4">
    <source>
        <dbReference type="ARBA" id="ARBA00022535"/>
    </source>
</evidence>
<evidence type="ECO:0000256" key="7">
    <source>
        <dbReference type="PIRSR" id="PIRSR623088-1"/>
    </source>
</evidence>
<evidence type="ECO:0000313" key="12">
    <source>
        <dbReference type="EMBL" id="KAF8781456.1"/>
    </source>
</evidence>
<dbReference type="Pfam" id="PF01590">
    <property type="entry name" value="GAF"/>
    <property type="match status" value="1"/>
</dbReference>
<evidence type="ECO:0000256" key="2">
    <source>
        <dbReference type="ARBA" id="ARBA00007648"/>
    </source>
</evidence>
<reference evidence="12" key="2">
    <citation type="submission" date="2020-06" db="EMBL/GenBank/DDBJ databases">
        <authorList>
            <person name="Sheffer M."/>
        </authorList>
    </citation>
    <scope>NUCLEOTIDE SEQUENCE</scope>
</reference>
<feature type="compositionally biased region" description="Polar residues" evidence="10">
    <location>
        <begin position="1221"/>
        <end position="1230"/>
    </location>
</feature>
<feature type="binding site" evidence="8">
    <location>
        <position position="445"/>
    </location>
    <ligand>
        <name>AMP</name>
        <dbReference type="ChEBI" id="CHEBI:456215"/>
    </ligand>
</feature>
<dbReference type="GO" id="GO:0047555">
    <property type="term" value="F:3',5'-cyclic-GMP phosphodiesterase activity"/>
    <property type="evidence" value="ECO:0007669"/>
    <property type="project" value="UniProtKB-EC"/>
</dbReference>
<protein>
    <recommendedName>
        <fullName evidence="3">3',5'-cyclic-GMP phosphodiesterase</fullName>
        <ecNumber evidence="3">3.1.4.35</ecNumber>
    </recommendedName>
</protein>
<keyword evidence="5 9" id="KW-0479">Metal-binding</keyword>
<feature type="binding site" evidence="8">
    <location>
        <begin position="403"/>
        <end position="407"/>
    </location>
    <ligand>
        <name>AMP</name>
        <dbReference type="ChEBI" id="CHEBI:456215"/>
    </ligand>
</feature>
<dbReference type="Pfam" id="PF00233">
    <property type="entry name" value="PDEase_I"/>
    <property type="match status" value="1"/>
</dbReference>
<dbReference type="SMART" id="SM00065">
    <property type="entry name" value="GAF"/>
    <property type="match status" value="1"/>
</dbReference>
<feature type="binding site" evidence="8">
    <location>
        <position position="556"/>
    </location>
    <ligand>
        <name>AMP</name>
        <dbReference type="ChEBI" id="CHEBI:456215"/>
    </ligand>
</feature>
<dbReference type="InterPro" id="IPR029016">
    <property type="entry name" value="GAF-like_dom_sf"/>
</dbReference>
<feature type="binding site" evidence="9">
    <location>
        <position position="407"/>
    </location>
    <ligand>
        <name>Zn(2+)</name>
        <dbReference type="ChEBI" id="CHEBI:29105"/>
        <label>1</label>
    </ligand>
</feature>
<dbReference type="SUPFAM" id="SSF55781">
    <property type="entry name" value="GAF domain-like"/>
    <property type="match status" value="2"/>
</dbReference>
<comment type="similarity">
    <text evidence="2">Belongs to the cyclic nucleotide phosphodiesterase family.</text>
</comment>
<dbReference type="InterPro" id="IPR023088">
    <property type="entry name" value="PDEase"/>
</dbReference>
<sequence>MKKSCAEEALVLFLTEGQSELTCEVVGCKILSEEIKLSVENSPFQRVLEKKTSQIVNKAKFCLGNNNSFSLHVDSILCAPLFNSNAEDTVTSLLCLINKKNFTVEDLEMTKTWAKYIAPLLLRCRQYEDERKIRKQAQSLLQVIKTLLVQIDNVNLLLKEVMTEARKLTGAERCSLFLLDKEENVLVAKVFDGNSTEDLNECPKDITIPVTEGIAGHVAMTGEILNISDAYEHPLFYRKIDDTTGFKTRNILCFPIQDDNGAIIGVAELCNKINRRNFTSFDEEIASTFSVYCAICIMHSLMWKKVRDAQSRSRLSNGLIMQSKVSEEEFLRLRSQMSGANCITENFRSFSFIPRLLSDSEAAHAALGMFEDLGFSSFWRLRKSTLIRFIITVKQGYRDPPYHNWKHGFSVAHFSYLLLKNLKLMDNQISVLEGLCLFVSCLCHDLDHRGTTSSFQVTSKSVLAALYSSEGSVLERHHFAQTMAILHTEGCNIFENLSEAEFKQCLDYIRDIILATDLAHHFRIIKDIKKVLSEGYDRSNPEHHNILLCLMVTSCDLSDQTKDWSNTKEIAKLIYREFFSQGDLEKAMGVMPSEMMDREKARIPRLQINFLEQVVLPVYELLSGFFPDLQMLVDIINQHKKQWDKVEEVFANHLESSNLEPLEFLDDDRVDNAAMSGINKHVIAVLNSMMITSNSLLNIVVIPCGWPDHMLNMGKKKVRRRRKVRSQVHNVPEAENKELPRKVLVEIEVFMPTVDVENNTLIPPRFDRPIFKYREIDNEEQPLKISEVTNESIKINTNKKNATFSVANEDEQPIKTSDNINESSNIDAIKKRNDVDIVIKDEQLIKTSDTVNESSDIDVIKETNDLGTVIKDEQSIKISDTVNESSDIDVIKKRGELGILINEEQSLKMTDIANENSNVNAVKKRRKRATVIKGEQLFKVSDIANESSNIDAIKKRRELDTVIKDEQSLQTADIANESSNIDVIKKSDLGIVIKDEQSLKTSDIGNENSNVNGFEKRRKRITVINDEQLLKASDIANESSNIDVIEKRSDLVKVINGKQSLKTSDIANENSNVNVVKKRSKYVKGFQDKLPLKTSDTANENSNGNSVKKRSKYAKIIKDKQPLKITDDTVNENSNANVGKKRRKRATVIKGEQPLKTSHIANESSNNDAIKKRSKCATAIKAVSESISRMSQVFRPPKNKKSASNSVIFPGDKISSKKKQSNTTISTETNKASSLASVKSVKSNFFSLKFPLNENKTKSKRLEKNITLKKDLDNSKLSFKSSIDTEPSLNSCASIVPITIKTHKISPASSSCYDSTDSLHGNVSQPSEICFISNNTDSSDTSPKYGNKIFSHERIHKHEMLKVKETDPTNFKCRKEAIEIKNQKLMHKLHHSTCNQITGRMKNFPLNYISAETRPELSKSCYRYCEENISQRNLLAKNNTQFYINEMPKLKNERFTSHFSGPTITHADANRLEKYAF</sequence>
<dbReference type="PROSITE" id="PS51845">
    <property type="entry name" value="PDEASE_I_2"/>
    <property type="match status" value="1"/>
</dbReference>
<dbReference type="EMBL" id="JABXBU010001863">
    <property type="protein sequence ID" value="KAF8781456.1"/>
    <property type="molecule type" value="Genomic_DNA"/>
</dbReference>
<dbReference type="GO" id="GO:0007165">
    <property type="term" value="P:signal transduction"/>
    <property type="evidence" value="ECO:0007669"/>
    <property type="project" value="InterPro"/>
</dbReference>
<evidence type="ECO:0000256" key="8">
    <source>
        <dbReference type="PIRSR" id="PIRSR623088-2"/>
    </source>
</evidence>
<dbReference type="EC" id="3.1.4.35" evidence="3"/>
<feature type="binding site" evidence="9">
    <location>
        <position position="556"/>
    </location>
    <ligand>
        <name>Zn(2+)</name>
        <dbReference type="ChEBI" id="CHEBI:29105"/>
        <label>1</label>
    </ligand>
</feature>
<comment type="caution">
    <text evidence="12">The sequence shown here is derived from an EMBL/GenBank/DDBJ whole genome shotgun (WGS) entry which is preliminary data.</text>
</comment>
<dbReference type="CDD" id="cd00077">
    <property type="entry name" value="HDc"/>
    <property type="match status" value="1"/>
</dbReference>
<evidence type="ECO:0000259" key="11">
    <source>
        <dbReference type="PROSITE" id="PS51845"/>
    </source>
</evidence>
<name>A0A8T0ET48_ARGBR</name>
<feature type="compositionally biased region" description="Polar residues" evidence="10">
    <location>
        <begin position="1155"/>
        <end position="1168"/>
    </location>
</feature>
<dbReference type="InterPro" id="IPR003018">
    <property type="entry name" value="GAF"/>
</dbReference>
<evidence type="ECO:0000256" key="9">
    <source>
        <dbReference type="PIRSR" id="PIRSR623088-3"/>
    </source>
</evidence>
<dbReference type="InterPro" id="IPR003607">
    <property type="entry name" value="HD/PDEase_dom"/>
</dbReference>
<dbReference type="InterPro" id="IPR036971">
    <property type="entry name" value="PDEase_catalytic_dom_sf"/>
</dbReference>
<proteinExistence type="inferred from homology"/>
<feature type="region of interest" description="Disordered" evidence="10">
    <location>
        <begin position="1191"/>
        <end position="1233"/>
    </location>
</feature>
<evidence type="ECO:0000256" key="10">
    <source>
        <dbReference type="SAM" id="MobiDB-lite"/>
    </source>
</evidence>
<dbReference type="GO" id="GO:0046872">
    <property type="term" value="F:metal ion binding"/>
    <property type="evidence" value="ECO:0007669"/>
    <property type="project" value="UniProtKB-KW"/>
</dbReference>
<dbReference type="FunFam" id="1.10.1300.10:FF:000003">
    <property type="entry name" value="Phosphodiesterase"/>
    <property type="match status" value="1"/>
</dbReference>
<feature type="domain" description="PDEase" evidence="11">
    <location>
        <begin position="326"/>
        <end position="650"/>
    </location>
</feature>
<dbReference type="SMART" id="SM00471">
    <property type="entry name" value="HDc"/>
    <property type="match status" value="1"/>
</dbReference>
<accession>A0A8T0ET48</accession>
<reference evidence="12" key="1">
    <citation type="journal article" date="2020" name="bioRxiv">
        <title>Chromosome-level reference genome of the European wasp spider Argiope bruennichi: a resource for studies on range expansion and evolutionary adaptation.</title>
        <authorList>
            <person name="Sheffer M.M."/>
            <person name="Hoppe A."/>
            <person name="Krehenwinkel H."/>
            <person name="Uhl G."/>
            <person name="Kuss A.W."/>
            <person name="Jensen L."/>
            <person name="Jensen C."/>
            <person name="Gillespie R.G."/>
            <person name="Hoff K.J."/>
            <person name="Prost S."/>
        </authorList>
    </citation>
    <scope>NUCLEOTIDE SEQUENCE</scope>
</reference>
<keyword evidence="13" id="KW-1185">Reference proteome</keyword>
<comment type="cofactor">
    <cofactor evidence="1">
        <name>a divalent metal cation</name>
        <dbReference type="ChEBI" id="CHEBI:60240"/>
    </cofactor>
</comment>
<feature type="active site" description="Proton donor" evidence="7">
    <location>
        <position position="403"/>
    </location>
</feature>
<dbReference type="InterPro" id="IPR002073">
    <property type="entry name" value="PDEase_catalytic_dom"/>
</dbReference>
<gene>
    <name evidence="12" type="ORF">HNY73_011847</name>
</gene>
<dbReference type="Gene3D" id="1.10.1300.10">
    <property type="entry name" value="3'5'-cyclic nucleotide phosphodiesterase, catalytic domain"/>
    <property type="match status" value="1"/>
</dbReference>
<dbReference type="Gene3D" id="3.30.450.40">
    <property type="match status" value="2"/>
</dbReference>
<dbReference type="PANTHER" id="PTHR11347">
    <property type="entry name" value="CYCLIC NUCLEOTIDE PHOSPHODIESTERASE"/>
    <property type="match status" value="1"/>
</dbReference>
<evidence type="ECO:0000256" key="6">
    <source>
        <dbReference type="ARBA" id="ARBA00022801"/>
    </source>
</evidence>
<organism evidence="12 13">
    <name type="scientific">Argiope bruennichi</name>
    <name type="common">Wasp spider</name>
    <name type="synonym">Aranea bruennichi</name>
    <dbReference type="NCBI Taxonomy" id="94029"/>
    <lineage>
        <taxon>Eukaryota</taxon>
        <taxon>Metazoa</taxon>
        <taxon>Ecdysozoa</taxon>
        <taxon>Arthropoda</taxon>
        <taxon>Chelicerata</taxon>
        <taxon>Arachnida</taxon>
        <taxon>Araneae</taxon>
        <taxon>Araneomorphae</taxon>
        <taxon>Entelegynae</taxon>
        <taxon>Araneoidea</taxon>
        <taxon>Araneidae</taxon>
        <taxon>Argiope</taxon>
    </lineage>
</organism>
<feature type="binding site" evidence="9">
    <location>
        <position position="445"/>
    </location>
    <ligand>
        <name>Zn(2+)</name>
        <dbReference type="ChEBI" id="CHEBI:29105"/>
        <label>1</label>
    </ligand>
</feature>
<evidence type="ECO:0000256" key="3">
    <source>
        <dbReference type="ARBA" id="ARBA00012319"/>
    </source>
</evidence>
<dbReference type="FunFam" id="3.30.450.40:FF:000007">
    <property type="entry name" value="Phosphodiesterase"/>
    <property type="match status" value="1"/>
</dbReference>
<feature type="binding site" evidence="9">
    <location>
        <position position="445"/>
    </location>
    <ligand>
        <name>Zn(2+)</name>
        <dbReference type="ChEBI" id="CHEBI:29105"/>
        <label>2</label>
    </ligand>
</feature>
<feature type="binding site" evidence="8">
    <location>
        <position position="607"/>
    </location>
    <ligand>
        <name>AMP</name>
        <dbReference type="ChEBI" id="CHEBI:456215"/>
    </ligand>
</feature>
<keyword evidence="6" id="KW-0378">Hydrolase</keyword>
<evidence type="ECO:0000313" key="13">
    <source>
        <dbReference type="Proteomes" id="UP000807504"/>
    </source>
</evidence>
<dbReference type="PRINTS" id="PR00387">
    <property type="entry name" value="PDIESTERASE1"/>
</dbReference>
<dbReference type="SUPFAM" id="SSF109604">
    <property type="entry name" value="HD-domain/PDEase-like"/>
    <property type="match status" value="1"/>
</dbReference>
<feature type="binding site" evidence="9">
    <location>
        <position position="444"/>
    </location>
    <ligand>
        <name>Zn(2+)</name>
        <dbReference type="ChEBI" id="CHEBI:29105"/>
        <label>1</label>
    </ligand>
</feature>
<dbReference type="Proteomes" id="UP000807504">
    <property type="component" value="Unassembled WGS sequence"/>
</dbReference>
<feature type="region of interest" description="Disordered" evidence="10">
    <location>
        <begin position="1150"/>
        <end position="1172"/>
    </location>
</feature>
<keyword evidence="4" id="KW-0140">cGMP</keyword>
<evidence type="ECO:0000256" key="5">
    <source>
        <dbReference type="ARBA" id="ARBA00022723"/>
    </source>
</evidence>